<sequence length="91" mass="9385">MVRAAHGCALSGRSSEGTADASTGSAHPVRPGHPHHKRCPRGMVKSRISSRAVPVSAGSLGGRGVLGGSAVVPFRRRNSENGCMSSTYVFL</sequence>
<dbReference type="AlphaFoldDB" id="J7L283"/>
<accession>J7L283</accession>
<feature type="region of interest" description="Disordered" evidence="1">
    <location>
        <begin position="1"/>
        <end position="55"/>
    </location>
</feature>
<dbReference type="KEGG" id="nal:B005_4418"/>
<dbReference type="STRING" id="1205910.B005_4418"/>
<dbReference type="HOGENOM" id="CLU_2423964_0_0_11"/>
<protein>
    <submittedName>
        <fullName evidence="2">Uncharacterized protein</fullName>
    </submittedName>
</protein>
<dbReference type="PATRIC" id="fig|1205910.3.peg.4175"/>
<dbReference type="EMBL" id="CP003788">
    <property type="protein sequence ID" value="AFR07748.1"/>
    <property type="molecule type" value="Genomic_DNA"/>
</dbReference>
<feature type="compositionally biased region" description="Polar residues" evidence="1">
    <location>
        <begin position="12"/>
        <end position="25"/>
    </location>
</feature>
<evidence type="ECO:0000256" key="1">
    <source>
        <dbReference type="SAM" id="MobiDB-lite"/>
    </source>
</evidence>
<reference evidence="3" key="2">
    <citation type="submission" date="2012-08" db="EMBL/GenBank/DDBJ databases">
        <title>Whole-genome sequence of Nocardiopsis alba strain ATCC BAA-2165 associated with honeybees.</title>
        <authorList>
            <person name="Qiao J."/>
            <person name="Chen L."/>
            <person name="Li Y."/>
            <person name="Wang J."/>
            <person name="Zhang W."/>
            <person name="Chen S."/>
        </authorList>
    </citation>
    <scope>NUCLEOTIDE SEQUENCE [LARGE SCALE GENOMIC DNA]</scope>
    <source>
        <strain evidence="3">ATCC BAA-2165 / BE74</strain>
    </source>
</reference>
<gene>
    <name evidence="2" type="ordered locus">B005_4418</name>
</gene>
<name>J7L283_NOCAA</name>
<organism evidence="2 3">
    <name type="scientific">Nocardiopsis alba (strain ATCC BAA-2165 / BE74)</name>
    <dbReference type="NCBI Taxonomy" id="1205910"/>
    <lineage>
        <taxon>Bacteria</taxon>
        <taxon>Bacillati</taxon>
        <taxon>Actinomycetota</taxon>
        <taxon>Actinomycetes</taxon>
        <taxon>Streptosporangiales</taxon>
        <taxon>Nocardiopsidaceae</taxon>
        <taxon>Nocardiopsis</taxon>
    </lineage>
</organism>
<evidence type="ECO:0000313" key="2">
    <source>
        <dbReference type="EMBL" id="AFR07748.1"/>
    </source>
</evidence>
<proteinExistence type="predicted"/>
<evidence type="ECO:0000313" key="3">
    <source>
        <dbReference type="Proteomes" id="UP000003779"/>
    </source>
</evidence>
<reference evidence="2 3" key="1">
    <citation type="journal article" date="2012" name="J. Bacteriol.">
        <title>Whole-Genome Sequence of Nocardiopsis alba Strain ATCC BAA-2165, Associated with Honeybees.</title>
        <authorList>
            <person name="Qiao J."/>
            <person name="Chen L."/>
            <person name="Li Y."/>
            <person name="Wang J."/>
            <person name="Zhang W."/>
            <person name="Chen S."/>
        </authorList>
    </citation>
    <scope>NUCLEOTIDE SEQUENCE [LARGE SCALE GENOMIC DNA]</scope>
    <source>
        <strain evidence="3">ATCC BAA-2165 / BE74</strain>
    </source>
</reference>
<feature type="compositionally biased region" description="Basic residues" evidence="1">
    <location>
        <begin position="30"/>
        <end position="40"/>
    </location>
</feature>
<dbReference type="Proteomes" id="UP000003779">
    <property type="component" value="Chromosome"/>
</dbReference>